<sequence>MSEARRLHGRVVLVTGATGGLGREAALACARDGATVVILGRKLAKLHRVHDAIAAEGGEVAIYPLDLEGASPDDHLELADKLASEFGRLDGLLHCAAHFKALAPFQHSDPADIARTLHVNATAPTWLTMACLPVMEKAGDAAVVFVVDAPERCERPFWGGYGLANTARRALVPMLAGEFVAESNVRIHGLQPGPMKTDLRGRAWMEDFDPMVRPPSAYASACVDLLSPAGRPFAGQIQAVQA</sequence>
<proteinExistence type="inferred from homology"/>
<protein>
    <submittedName>
        <fullName evidence="3">Short-chain dehydrogenase</fullName>
    </submittedName>
</protein>
<keyword evidence="2" id="KW-0560">Oxidoreductase</keyword>
<organism evidence="3 4">
    <name type="scientific">Solilutibacter silvestris</name>
    <dbReference type="NCBI Taxonomy" id="1645665"/>
    <lineage>
        <taxon>Bacteria</taxon>
        <taxon>Pseudomonadati</taxon>
        <taxon>Pseudomonadota</taxon>
        <taxon>Gammaproteobacteria</taxon>
        <taxon>Lysobacterales</taxon>
        <taxon>Lysobacteraceae</taxon>
        <taxon>Solilutibacter</taxon>
    </lineage>
</organism>
<dbReference type="InterPro" id="IPR036291">
    <property type="entry name" value="NAD(P)-bd_dom_sf"/>
</dbReference>
<dbReference type="Proteomes" id="UP000236220">
    <property type="component" value="Unassembled WGS sequence"/>
</dbReference>
<dbReference type="AlphaFoldDB" id="A0A2K1Q329"/>
<keyword evidence="4" id="KW-1185">Reference proteome</keyword>
<name>A0A2K1Q329_9GAMM</name>
<comment type="similarity">
    <text evidence="1">Belongs to the short-chain dehydrogenases/reductases (SDR) family.</text>
</comment>
<dbReference type="Gene3D" id="3.40.50.720">
    <property type="entry name" value="NAD(P)-binding Rossmann-like Domain"/>
    <property type="match status" value="1"/>
</dbReference>
<evidence type="ECO:0000256" key="1">
    <source>
        <dbReference type="ARBA" id="ARBA00006484"/>
    </source>
</evidence>
<dbReference type="PANTHER" id="PTHR44196">
    <property type="entry name" value="DEHYDROGENASE/REDUCTASE SDR FAMILY MEMBER 7B"/>
    <property type="match status" value="1"/>
</dbReference>
<evidence type="ECO:0000313" key="4">
    <source>
        <dbReference type="Proteomes" id="UP000236220"/>
    </source>
</evidence>
<reference evidence="3 4" key="1">
    <citation type="submission" date="2017-08" db="EMBL/GenBank/DDBJ databases">
        <title>Lysobacter sylvestris genome.</title>
        <authorList>
            <person name="Zhang D.-C."/>
            <person name="Albuquerque L."/>
            <person name="Franca L."/>
            <person name="Froufe H.J.C."/>
            <person name="Barroso C."/>
            <person name="Egas C."/>
            <person name="Da Costa M."/>
            <person name="Margesin R."/>
        </authorList>
    </citation>
    <scope>NUCLEOTIDE SEQUENCE [LARGE SCALE GENOMIC DNA]</scope>
    <source>
        <strain evidence="3 4">AM20-91</strain>
    </source>
</reference>
<accession>A0A2K1Q329</accession>
<evidence type="ECO:0000313" key="3">
    <source>
        <dbReference type="EMBL" id="PNS09459.1"/>
    </source>
</evidence>
<dbReference type="RefSeq" id="WP_103074507.1">
    <property type="nucleotide sequence ID" value="NZ_NPZB01000001.1"/>
</dbReference>
<comment type="caution">
    <text evidence="3">The sequence shown here is derived from an EMBL/GenBank/DDBJ whole genome shotgun (WGS) entry which is preliminary data.</text>
</comment>
<dbReference type="PRINTS" id="PR00081">
    <property type="entry name" value="GDHRDH"/>
</dbReference>
<dbReference type="OrthoDB" id="9790785at2"/>
<dbReference type="EMBL" id="NPZB01000001">
    <property type="protein sequence ID" value="PNS09459.1"/>
    <property type="molecule type" value="Genomic_DNA"/>
</dbReference>
<evidence type="ECO:0000256" key="2">
    <source>
        <dbReference type="ARBA" id="ARBA00023002"/>
    </source>
</evidence>
<gene>
    <name evidence="3" type="ORF">Lysil_1088</name>
</gene>
<dbReference type="PANTHER" id="PTHR44196:SF4">
    <property type="entry name" value="SHORT CHAIN DEHYDROGENASE"/>
    <property type="match status" value="1"/>
</dbReference>
<dbReference type="GO" id="GO:0016491">
    <property type="term" value="F:oxidoreductase activity"/>
    <property type="evidence" value="ECO:0007669"/>
    <property type="project" value="UniProtKB-KW"/>
</dbReference>
<dbReference type="SUPFAM" id="SSF51735">
    <property type="entry name" value="NAD(P)-binding Rossmann-fold domains"/>
    <property type="match status" value="1"/>
</dbReference>
<dbReference type="Pfam" id="PF00106">
    <property type="entry name" value="adh_short"/>
    <property type="match status" value="1"/>
</dbReference>
<dbReference type="InterPro" id="IPR002347">
    <property type="entry name" value="SDR_fam"/>
</dbReference>
<dbReference type="GO" id="GO:0016020">
    <property type="term" value="C:membrane"/>
    <property type="evidence" value="ECO:0007669"/>
    <property type="project" value="TreeGrafter"/>
</dbReference>